<proteinExistence type="predicted"/>
<accession>A0ABN7PPJ0</accession>
<protein>
    <submittedName>
        <fullName evidence="1">Uncharacterized protein</fullName>
    </submittedName>
</protein>
<evidence type="ECO:0000313" key="2">
    <source>
        <dbReference type="Proteomes" id="UP001153148"/>
    </source>
</evidence>
<dbReference type="Proteomes" id="UP001153148">
    <property type="component" value="Unassembled WGS sequence"/>
</dbReference>
<sequence length="86" mass="9635">MEKKILIIIGLKTAEGYCVADGLPERQEDLLKAIDGNRVPSVENDPPQLFLKDLLEDPIEVMNQECENPGYEEAGICESILIVFFL</sequence>
<keyword evidence="2" id="KW-1185">Reference proteome</keyword>
<comment type="caution">
    <text evidence="1">The sequence shown here is derived from an EMBL/GenBank/DDBJ whole genome shotgun (WGS) entry which is preliminary data.</text>
</comment>
<gene>
    <name evidence="1" type="ORF">TPAB3V08_LOCUS15993</name>
</gene>
<evidence type="ECO:0000313" key="1">
    <source>
        <dbReference type="EMBL" id="CAG2069050.1"/>
    </source>
</evidence>
<dbReference type="EMBL" id="CAJPIN010114311">
    <property type="protein sequence ID" value="CAG2069050.1"/>
    <property type="molecule type" value="Genomic_DNA"/>
</dbReference>
<organism evidence="1 2">
    <name type="scientific">Timema podura</name>
    <name type="common">Walking stick</name>
    <dbReference type="NCBI Taxonomy" id="61482"/>
    <lineage>
        <taxon>Eukaryota</taxon>
        <taxon>Metazoa</taxon>
        <taxon>Ecdysozoa</taxon>
        <taxon>Arthropoda</taxon>
        <taxon>Hexapoda</taxon>
        <taxon>Insecta</taxon>
        <taxon>Pterygota</taxon>
        <taxon>Neoptera</taxon>
        <taxon>Polyneoptera</taxon>
        <taxon>Phasmatodea</taxon>
        <taxon>Timematodea</taxon>
        <taxon>Timematoidea</taxon>
        <taxon>Timematidae</taxon>
        <taxon>Timema</taxon>
    </lineage>
</organism>
<reference evidence="1" key="1">
    <citation type="submission" date="2021-03" db="EMBL/GenBank/DDBJ databases">
        <authorList>
            <person name="Tran Van P."/>
        </authorList>
    </citation>
    <scope>NUCLEOTIDE SEQUENCE</scope>
</reference>
<name>A0ABN7PPJ0_TIMPD</name>